<dbReference type="RefSeq" id="XP_031883185.1">
    <property type="nucleotide sequence ID" value="XM_032019682.1"/>
</dbReference>
<dbReference type="GeneID" id="43603907"/>
<dbReference type="SUPFAM" id="SSF52047">
    <property type="entry name" value="RNI-like"/>
    <property type="match status" value="1"/>
</dbReference>
<evidence type="ECO:0000313" key="1">
    <source>
        <dbReference type="EMBL" id="KAF4485125.1"/>
    </source>
</evidence>
<organism evidence="1 2">
    <name type="scientific">Colletotrichum fructicola (strain Nara gc5)</name>
    <name type="common">Anthracnose fungus</name>
    <name type="synonym">Colletotrichum gloeosporioides (strain Nara gc5)</name>
    <dbReference type="NCBI Taxonomy" id="1213859"/>
    <lineage>
        <taxon>Eukaryota</taxon>
        <taxon>Fungi</taxon>
        <taxon>Dikarya</taxon>
        <taxon>Ascomycota</taxon>
        <taxon>Pezizomycotina</taxon>
        <taxon>Sordariomycetes</taxon>
        <taxon>Hypocreomycetidae</taxon>
        <taxon>Glomerellales</taxon>
        <taxon>Glomerellaceae</taxon>
        <taxon>Colletotrichum</taxon>
        <taxon>Colletotrichum gloeosporioides species complex</taxon>
    </lineage>
</organism>
<proteinExistence type="predicted"/>
<evidence type="ECO:0008006" key="3">
    <source>
        <dbReference type="Google" id="ProtNLM"/>
    </source>
</evidence>
<gene>
    <name evidence="1" type="ORF">CGGC5_v006810</name>
</gene>
<sequence length="412" mass="46961">MTTLLDLPTELVYKILSGLTEPNPGPYRFRFEDAKPPFNTERVNQSLSTMAKVCRTSRTLRDLVEPLLYEFVYIPDATAKPLLSLLRCWKSRPHCAGYARRFTAETKWAAGGTPPQVIDKKDVAFVSEIAEQLKVYLRETWHEYTWNTDILIELAMFQAHRIQSIELEFCQRRGIYRPAFESLLPELGNTTHLSFPSLDYLYVLQAGLRAGELDHVLERAPNLSKLRLFMCDFNYPSQTLPANLTSLCIFQCVITPSRLETIISSMEKLSRLECTIWRGQPEDLARVITSLSKHAKTLKSLTVSFRWNRRPGSSRVKVPLEALTSLESLTTDVRSFGFGGTGLVQSLPASLSKLRIIRSPETTKDELACFYTELCAARTRGREDLRVLLSGPEYWEELDSDHDTVFDGSMLF</sequence>
<keyword evidence="2" id="KW-1185">Reference proteome</keyword>
<name>A0A7J6J608_COLFN</name>
<dbReference type="OrthoDB" id="4838245at2759"/>
<protein>
    <recommendedName>
        <fullName evidence="3">F-box domain-containing protein</fullName>
    </recommendedName>
</protein>
<dbReference type="Gene3D" id="3.80.10.10">
    <property type="entry name" value="Ribonuclease Inhibitor"/>
    <property type="match status" value="1"/>
</dbReference>
<dbReference type="EMBL" id="ANPB02000004">
    <property type="protein sequence ID" value="KAF4485125.1"/>
    <property type="molecule type" value="Genomic_DNA"/>
</dbReference>
<accession>A0A7J6J608</accession>
<evidence type="ECO:0000313" key="2">
    <source>
        <dbReference type="Proteomes" id="UP000011096"/>
    </source>
</evidence>
<dbReference type="InParanoid" id="A0A7J6J608"/>
<dbReference type="AlphaFoldDB" id="A0A7J6J608"/>
<reference evidence="1 2" key="2">
    <citation type="submission" date="2020-04" db="EMBL/GenBank/DDBJ databases">
        <title>Genome sequencing and assembly of multiple isolates from the Colletotrichum gloeosporioides species complex.</title>
        <authorList>
            <person name="Gan P."/>
            <person name="Shirasu K."/>
        </authorList>
    </citation>
    <scope>NUCLEOTIDE SEQUENCE [LARGE SCALE GENOMIC DNA]</scope>
    <source>
        <strain evidence="1 2">Nara gc5</strain>
    </source>
</reference>
<comment type="caution">
    <text evidence="1">The sequence shown here is derived from an EMBL/GenBank/DDBJ whole genome shotgun (WGS) entry which is preliminary data.</text>
</comment>
<reference evidence="1 2" key="1">
    <citation type="submission" date="2012-08" db="EMBL/GenBank/DDBJ databases">
        <authorList>
            <person name="Gan P.H.P."/>
            <person name="Ikeda K."/>
            <person name="Irieda H."/>
            <person name="Narusaka M."/>
            <person name="O'Connell R.J."/>
            <person name="Narusaka Y."/>
            <person name="Takano Y."/>
            <person name="Kubo Y."/>
            <person name="Shirasu K."/>
        </authorList>
    </citation>
    <scope>NUCLEOTIDE SEQUENCE [LARGE SCALE GENOMIC DNA]</scope>
    <source>
        <strain evidence="1 2">Nara gc5</strain>
    </source>
</reference>
<dbReference type="Proteomes" id="UP000011096">
    <property type="component" value="Unassembled WGS sequence"/>
</dbReference>
<dbReference type="InterPro" id="IPR032675">
    <property type="entry name" value="LRR_dom_sf"/>
</dbReference>